<evidence type="ECO:0000256" key="1">
    <source>
        <dbReference type="SAM" id="Coils"/>
    </source>
</evidence>
<gene>
    <name evidence="5" type="ORF">R1sor_020904</name>
</gene>
<reference evidence="5 6" key="1">
    <citation type="submission" date="2024-09" db="EMBL/GenBank/DDBJ databases">
        <title>Chromosome-scale assembly of Riccia sorocarpa.</title>
        <authorList>
            <person name="Paukszto L."/>
        </authorList>
    </citation>
    <scope>NUCLEOTIDE SEQUENCE [LARGE SCALE GENOMIC DNA]</scope>
    <source>
        <strain evidence="5">LP-2024</strain>
        <tissue evidence="5">Aerial parts of the thallus</tissue>
    </source>
</reference>
<dbReference type="InterPro" id="IPR012458">
    <property type="entry name" value="DUF1664"/>
</dbReference>
<dbReference type="Proteomes" id="UP001633002">
    <property type="component" value="Unassembled WGS sequence"/>
</dbReference>
<evidence type="ECO:0000313" key="6">
    <source>
        <dbReference type="Proteomes" id="UP001633002"/>
    </source>
</evidence>
<feature type="domain" description="DUF1664" evidence="4">
    <location>
        <begin position="183"/>
        <end position="306"/>
    </location>
</feature>
<keyword evidence="1" id="KW-0175">Coiled coil</keyword>
<name>A0ABD3GG91_9MARC</name>
<evidence type="ECO:0000313" key="5">
    <source>
        <dbReference type="EMBL" id="KAL3677948.1"/>
    </source>
</evidence>
<feature type="transmembrane region" description="Helical" evidence="3">
    <location>
        <begin position="185"/>
        <end position="205"/>
    </location>
</feature>
<feature type="region of interest" description="Disordered" evidence="2">
    <location>
        <begin position="1"/>
        <end position="24"/>
    </location>
</feature>
<dbReference type="PANTHER" id="PTHR46667">
    <property type="entry name" value="OS05G0182700 PROTEIN"/>
    <property type="match status" value="1"/>
</dbReference>
<dbReference type="AlphaFoldDB" id="A0ABD3GG91"/>
<dbReference type="Pfam" id="PF07889">
    <property type="entry name" value="DUF1664"/>
    <property type="match status" value="1"/>
</dbReference>
<comment type="caution">
    <text evidence="5">The sequence shown here is derived from an EMBL/GenBank/DDBJ whole genome shotgun (WGS) entry which is preliminary data.</text>
</comment>
<organism evidence="5 6">
    <name type="scientific">Riccia sorocarpa</name>
    <dbReference type="NCBI Taxonomy" id="122646"/>
    <lineage>
        <taxon>Eukaryota</taxon>
        <taxon>Viridiplantae</taxon>
        <taxon>Streptophyta</taxon>
        <taxon>Embryophyta</taxon>
        <taxon>Marchantiophyta</taxon>
        <taxon>Marchantiopsida</taxon>
        <taxon>Marchantiidae</taxon>
        <taxon>Marchantiales</taxon>
        <taxon>Ricciaceae</taxon>
        <taxon>Riccia</taxon>
    </lineage>
</organism>
<protein>
    <recommendedName>
        <fullName evidence="4">DUF1664 domain-containing protein</fullName>
    </recommendedName>
</protein>
<feature type="transmembrane region" description="Helical" evidence="3">
    <location>
        <begin position="92"/>
        <end position="113"/>
    </location>
</feature>
<sequence length="411" mass="44266">MKSTEQRATLLQQQRGRGKGRENACGGVRGRSQVFCSGWWFRGSVGDCQLDSSLLLLLPLPQGAFSIPRVVEQGTDQYHLQESKRRIMAMQAGMGASKVLILVGAGVGGSLVLRNSKISDLLSDLSRVLAKHLQDDAERPSGSGVDSTEALTAQVRRLTMELRQLAASNRPITVVNSSPGSGGNFGSLIVPAAVVGAAGYGYMWLKGWSFSDIMYVTRRNMSNAVASMSKQLETFSAALVATKKHLSLRLDSVTKSLEHNTALTHAIQAQVGHVRGEVAQVGLEMREVQRQIEGLEGKIDEVQGKQDFTNQGIVLLCRFVLEGVGGGGNPELLQGFHAYSRTTRLERSASTTFAVPAGLKDIQSYTEKLMIQTSPSALDANSATGKTSSNFQRSLTASPFAGIYSRPYTKT</sequence>
<evidence type="ECO:0000259" key="4">
    <source>
        <dbReference type="Pfam" id="PF07889"/>
    </source>
</evidence>
<evidence type="ECO:0000256" key="3">
    <source>
        <dbReference type="SAM" id="Phobius"/>
    </source>
</evidence>
<accession>A0ABD3GG91</accession>
<evidence type="ECO:0000256" key="2">
    <source>
        <dbReference type="SAM" id="MobiDB-lite"/>
    </source>
</evidence>
<feature type="compositionally biased region" description="Polar residues" evidence="2">
    <location>
        <begin position="1"/>
        <end position="15"/>
    </location>
</feature>
<proteinExistence type="predicted"/>
<dbReference type="PANTHER" id="PTHR46667:SF6">
    <property type="entry name" value="OS01G0185100 PROTEIN"/>
    <property type="match status" value="1"/>
</dbReference>
<keyword evidence="3" id="KW-1133">Transmembrane helix</keyword>
<keyword evidence="3" id="KW-0812">Transmembrane</keyword>
<dbReference type="EMBL" id="JBJQOH010000007">
    <property type="protein sequence ID" value="KAL3677948.1"/>
    <property type="molecule type" value="Genomic_DNA"/>
</dbReference>
<keyword evidence="6" id="KW-1185">Reference proteome</keyword>
<feature type="coiled-coil region" evidence="1">
    <location>
        <begin position="278"/>
        <end position="305"/>
    </location>
</feature>
<keyword evidence="3" id="KW-0472">Membrane</keyword>